<evidence type="ECO:0000313" key="7">
    <source>
        <dbReference type="Proteomes" id="UP001589707"/>
    </source>
</evidence>
<dbReference type="CDD" id="cd05013">
    <property type="entry name" value="SIS_RpiR"/>
    <property type="match status" value="1"/>
</dbReference>
<proteinExistence type="predicted"/>
<keyword evidence="1" id="KW-0805">Transcription regulation</keyword>
<dbReference type="InterPro" id="IPR047640">
    <property type="entry name" value="RpiR-like"/>
</dbReference>
<keyword evidence="7" id="KW-1185">Reference proteome</keyword>
<dbReference type="Pfam" id="PF01418">
    <property type="entry name" value="HTH_6"/>
    <property type="match status" value="1"/>
</dbReference>
<dbReference type="Proteomes" id="UP001589707">
    <property type="component" value="Unassembled WGS sequence"/>
</dbReference>
<dbReference type="InterPro" id="IPR035472">
    <property type="entry name" value="RpiR-like_SIS"/>
</dbReference>
<comment type="caution">
    <text evidence="6">The sequence shown here is derived from an EMBL/GenBank/DDBJ whole genome shotgun (WGS) entry which is preliminary data.</text>
</comment>
<gene>
    <name evidence="6" type="ORF">ACFFN1_06400</name>
</gene>
<feature type="domain" description="HTH rpiR-type" evidence="4">
    <location>
        <begin position="9"/>
        <end position="85"/>
    </location>
</feature>
<dbReference type="Gene3D" id="3.40.50.10490">
    <property type="entry name" value="Glucose-6-phosphate isomerase like protein, domain 1"/>
    <property type="match status" value="1"/>
</dbReference>
<evidence type="ECO:0000313" key="6">
    <source>
        <dbReference type="EMBL" id="MFB9776032.1"/>
    </source>
</evidence>
<evidence type="ECO:0000256" key="2">
    <source>
        <dbReference type="ARBA" id="ARBA00023125"/>
    </source>
</evidence>
<dbReference type="SUPFAM" id="SSF53697">
    <property type="entry name" value="SIS domain"/>
    <property type="match status" value="1"/>
</dbReference>
<evidence type="ECO:0000259" key="4">
    <source>
        <dbReference type="PROSITE" id="PS51071"/>
    </source>
</evidence>
<feature type="domain" description="SIS" evidence="5">
    <location>
        <begin position="129"/>
        <end position="270"/>
    </location>
</feature>
<dbReference type="InterPro" id="IPR009057">
    <property type="entry name" value="Homeodomain-like_sf"/>
</dbReference>
<dbReference type="EMBL" id="JBHMAU010000045">
    <property type="protein sequence ID" value="MFB9776032.1"/>
    <property type="molecule type" value="Genomic_DNA"/>
</dbReference>
<keyword evidence="3" id="KW-0804">Transcription</keyword>
<accession>A0ABV5X250</accession>
<dbReference type="PANTHER" id="PTHR30514:SF1">
    <property type="entry name" value="HTH-TYPE TRANSCRIPTIONAL REGULATOR HEXR-RELATED"/>
    <property type="match status" value="1"/>
</dbReference>
<dbReference type="InterPro" id="IPR036388">
    <property type="entry name" value="WH-like_DNA-bd_sf"/>
</dbReference>
<evidence type="ECO:0000256" key="1">
    <source>
        <dbReference type="ARBA" id="ARBA00023015"/>
    </source>
</evidence>
<dbReference type="PROSITE" id="PS51464">
    <property type="entry name" value="SIS"/>
    <property type="match status" value="1"/>
</dbReference>
<sequence>MAWNGAPDTLPSVRIMTLAPSLHPTERQVAEAVRADPAACIENTAQELATRVGVGRSTVVRTAQTLGYDGYPQLRVAVAQELALGSPAQPGAEVPGGSALDQLRARAQRFAAQLPHAVSALTEEAVEQFITAVDTADRVLVVANGLSSPLGLDLVLRLTAAGRSAEHFADPVAQQIVAGQLSEDSVCVVISGSGINRSSVETMRSARDSGATIIALTSFAGSPVADLADVLLLLPPDSGGFRDELLHTSRAAFMLLIEFLIDAFHEHRGERGRAARTRMLGVLGGMLQEE</sequence>
<evidence type="ECO:0000256" key="3">
    <source>
        <dbReference type="ARBA" id="ARBA00023163"/>
    </source>
</evidence>
<evidence type="ECO:0000259" key="5">
    <source>
        <dbReference type="PROSITE" id="PS51464"/>
    </source>
</evidence>
<dbReference type="SUPFAM" id="SSF46689">
    <property type="entry name" value="Homeodomain-like"/>
    <property type="match status" value="1"/>
</dbReference>
<dbReference type="InterPro" id="IPR000281">
    <property type="entry name" value="HTH_RpiR"/>
</dbReference>
<dbReference type="InterPro" id="IPR046348">
    <property type="entry name" value="SIS_dom_sf"/>
</dbReference>
<name>A0ABV5X250_9MICO</name>
<dbReference type="InterPro" id="IPR001347">
    <property type="entry name" value="SIS_dom"/>
</dbReference>
<reference evidence="6 7" key="1">
    <citation type="submission" date="2024-09" db="EMBL/GenBank/DDBJ databases">
        <authorList>
            <person name="Sun Q."/>
            <person name="Mori K."/>
        </authorList>
    </citation>
    <scope>NUCLEOTIDE SEQUENCE [LARGE SCALE GENOMIC DNA]</scope>
    <source>
        <strain evidence="6 7">JCM 11683</strain>
    </source>
</reference>
<dbReference type="Pfam" id="PF01380">
    <property type="entry name" value="SIS"/>
    <property type="match status" value="1"/>
</dbReference>
<organism evidence="6 7">
    <name type="scientific">Brevibacterium otitidis</name>
    <dbReference type="NCBI Taxonomy" id="53364"/>
    <lineage>
        <taxon>Bacteria</taxon>
        <taxon>Bacillati</taxon>
        <taxon>Actinomycetota</taxon>
        <taxon>Actinomycetes</taxon>
        <taxon>Micrococcales</taxon>
        <taxon>Brevibacteriaceae</taxon>
        <taxon>Brevibacterium</taxon>
    </lineage>
</organism>
<keyword evidence="2" id="KW-0238">DNA-binding</keyword>
<protein>
    <submittedName>
        <fullName evidence="6">MurR/RpiR family transcriptional regulator</fullName>
    </submittedName>
</protein>
<dbReference type="PROSITE" id="PS51071">
    <property type="entry name" value="HTH_RPIR"/>
    <property type="match status" value="1"/>
</dbReference>
<dbReference type="PANTHER" id="PTHR30514">
    <property type="entry name" value="GLUCOKINASE"/>
    <property type="match status" value="1"/>
</dbReference>
<dbReference type="Gene3D" id="1.10.10.10">
    <property type="entry name" value="Winged helix-like DNA-binding domain superfamily/Winged helix DNA-binding domain"/>
    <property type="match status" value="1"/>
</dbReference>
<dbReference type="RefSeq" id="WP_376839657.1">
    <property type="nucleotide sequence ID" value="NZ_JBHMAU010000045.1"/>
</dbReference>